<dbReference type="STRING" id="1874317.BKP64_02755"/>
<dbReference type="Gene3D" id="3.30.110.170">
    <property type="entry name" value="Protein of unknown function (DUF541), domain 1"/>
    <property type="match status" value="1"/>
</dbReference>
<dbReference type="OrthoDB" id="6360038at2"/>
<feature type="chain" id="PRO_5009441967" evidence="2">
    <location>
        <begin position="25"/>
        <end position="228"/>
    </location>
</feature>
<dbReference type="Proteomes" id="UP000177445">
    <property type="component" value="Chromosome"/>
</dbReference>
<evidence type="ECO:0000256" key="2">
    <source>
        <dbReference type="SAM" id="SignalP"/>
    </source>
</evidence>
<dbReference type="PANTHER" id="PTHR34387">
    <property type="entry name" value="SLR1258 PROTEIN"/>
    <property type="match status" value="1"/>
</dbReference>
<reference evidence="3 4" key="1">
    <citation type="submission" date="2016-10" db="EMBL/GenBank/DDBJ databases">
        <title>Marinobacter salinus sp. nov., a moderately halophilic bacterium isolated from a tidal flat environment.</title>
        <authorList>
            <person name="Park S.-J."/>
        </authorList>
    </citation>
    <scope>NUCLEOTIDE SEQUENCE [LARGE SCALE GENOMIC DNA]</scope>
    <source>
        <strain evidence="3 4">Hb8</strain>
    </source>
</reference>
<keyword evidence="2" id="KW-0732">Signal</keyword>
<feature type="signal peptide" evidence="2">
    <location>
        <begin position="1"/>
        <end position="24"/>
    </location>
</feature>
<name>A0A1D9GI61_9GAMM</name>
<evidence type="ECO:0000313" key="4">
    <source>
        <dbReference type="Proteomes" id="UP000177445"/>
    </source>
</evidence>
<dbReference type="Pfam" id="PF04402">
    <property type="entry name" value="SIMPL"/>
    <property type="match status" value="1"/>
</dbReference>
<feature type="coiled-coil region" evidence="1">
    <location>
        <begin position="66"/>
        <end position="93"/>
    </location>
</feature>
<dbReference type="KEGG" id="msq:BKP64_02755"/>
<keyword evidence="1" id="KW-0175">Coiled coil</keyword>
<keyword evidence="4" id="KW-1185">Reference proteome</keyword>
<proteinExistence type="predicted"/>
<dbReference type="PANTHER" id="PTHR34387:SF1">
    <property type="entry name" value="PERIPLASMIC IMMUNOGENIC PROTEIN"/>
    <property type="match status" value="1"/>
</dbReference>
<evidence type="ECO:0000313" key="3">
    <source>
        <dbReference type="EMBL" id="AOY87185.1"/>
    </source>
</evidence>
<accession>A0A1D9GI61</accession>
<protein>
    <submittedName>
        <fullName evidence="3">SIMPL domain-containing protein</fullName>
    </submittedName>
</protein>
<dbReference type="GO" id="GO:0006974">
    <property type="term" value="P:DNA damage response"/>
    <property type="evidence" value="ECO:0007669"/>
    <property type="project" value="TreeGrafter"/>
</dbReference>
<dbReference type="EMBL" id="CP017715">
    <property type="protein sequence ID" value="AOY87185.1"/>
    <property type="molecule type" value="Genomic_DNA"/>
</dbReference>
<dbReference type="Gene3D" id="3.30.70.2970">
    <property type="entry name" value="Protein of unknown function (DUF541), domain 2"/>
    <property type="match status" value="1"/>
</dbReference>
<sequence>MKGRNRATRLFLACALLMPGVALSGEVSLSGQGSVSFTPDSARLQFTANAEHDLPQSATEEVTSLMSQWRDAIENYQGELKDYTDANVNLYSRVLPGHERGEEPRKRAVASQTVSFRITDLSLLNPLLEEAQTLGLDYHLGPNQFFHSDEPRLEREALAKAIADAKAKCEFVASQLEQTCGEVISINVNGGFRPAPMMRAEAKGADDTVSSIGERQIQATVNATFELD</sequence>
<dbReference type="InterPro" id="IPR052022">
    <property type="entry name" value="26kDa_periplasmic_antigen"/>
</dbReference>
<organism evidence="3 4">
    <name type="scientific">Marinobacter salinus</name>
    <dbReference type="NCBI Taxonomy" id="1874317"/>
    <lineage>
        <taxon>Bacteria</taxon>
        <taxon>Pseudomonadati</taxon>
        <taxon>Pseudomonadota</taxon>
        <taxon>Gammaproteobacteria</taxon>
        <taxon>Pseudomonadales</taxon>
        <taxon>Marinobacteraceae</taxon>
        <taxon>Marinobacter</taxon>
    </lineage>
</organism>
<evidence type="ECO:0000256" key="1">
    <source>
        <dbReference type="SAM" id="Coils"/>
    </source>
</evidence>
<dbReference type="InterPro" id="IPR007497">
    <property type="entry name" value="SIMPL/DUF541"/>
</dbReference>
<gene>
    <name evidence="3" type="ORF">BKP64_02755</name>
</gene>
<dbReference type="AlphaFoldDB" id="A0A1D9GI61"/>
<dbReference type="RefSeq" id="WP_070965707.1">
    <property type="nucleotide sequence ID" value="NZ_CP017715.1"/>
</dbReference>